<evidence type="ECO:0000256" key="1">
    <source>
        <dbReference type="ARBA" id="ARBA00023125"/>
    </source>
</evidence>
<dbReference type="Proteomes" id="UP001364211">
    <property type="component" value="Unassembled WGS sequence"/>
</dbReference>
<accession>A0ABU8TA46</accession>
<dbReference type="InterPro" id="IPR009061">
    <property type="entry name" value="DNA-bd_dom_put_sf"/>
</dbReference>
<dbReference type="PANTHER" id="PTHR30204:SF93">
    <property type="entry name" value="HTH MERR-TYPE DOMAIN-CONTAINING PROTEIN"/>
    <property type="match status" value="1"/>
</dbReference>
<organism evidence="3 4">
    <name type="scientific">Pseudonocardia spirodelae</name>
    <dbReference type="NCBI Taxonomy" id="3133431"/>
    <lineage>
        <taxon>Bacteria</taxon>
        <taxon>Bacillati</taxon>
        <taxon>Actinomycetota</taxon>
        <taxon>Actinomycetes</taxon>
        <taxon>Pseudonocardiales</taxon>
        <taxon>Pseudonocardiaceae</taxon>
        <taxon>Pseudonocardia</taxon>
    </lineage>
</organism>
<evidence type="ECO:0000313" key="4">
    <source>
        <dbReference type="Proteomes" id="UP001364211"/>
    </source>
</evidence>
<keyword evidence="4" id="KW-1185">Reference proteome</keyword>
<gene>
    <name evidence="3" type="ORF">WJX68_17985</name>
</gene>
<sequence>MPDFPIEELAHRAGMTVRTVRSYITRGLLPPGERAGRAVRYTDVHVDRLDLVNGLRRRGFSLGAIEVLVAQHTDRTAEDALRLYRGMLAPWQPEEPVEVAEDELPDLLGPDAQAPGGAADELLVALREAGVVETAGPGRVRVLRPDLARAAAGAIRLGIPPGALVGIRRRLDDHTGAVAQMFVELFAGQVWAGYVAAGLPADGAPRIQETVEQLQPVATMALLSSFRFRMQAEMDTFIARISRDLSPEAGRAIGVRTTDLDDG</sequence>
<dbReference type="InterPro" id="IPR047057">
    <property type="entry name" value="MerR_fam"/>
</dbReference>
<reference evidence="3 4" key="1">
    <citation type="submission" date="2024-03" db="EMBL/GenBank/DDBJ databases">
        <title>Draft genome sequence of Pseudonocardia sp. DW16-2.</title>
        <authorList>
            <person name="Duangmal K."/>
        </authorList>
    </citation>
    <scope>NUCLEOTIDE SEQUENCE [LARGE SCALE GENOMIC DNA]</scope>
    <source>
        <strain evidence="3 4">DW16-2</strain>
    </source>
</reference>
<proteinExistence type="predicted"/>
<keyword evidence="1" id="KW-0238">DNA-binding</keyword>
<name>A0ABU8TA46_9PSEU</name>
<dbReference type="SUPFAM" id="SSF46955">
    <property type="entry name" value="Putative DNA-binding domain"/>
    <property type="match status" value="1"/>
</dbReference>
<evidence type="ECO:0000259" key="2">
    <source>
        <dbReference type="PROSITE" id="PS50937"/>
    </source>
</evidence>
<dbReference type="RefSeq" id="WP_340292434.1">
    <property type="nucleotide sequence ID" value="NZ_JBBJUP010000015.1"/>
</dbReference>
<dbReference type="PROSITE" id="PS50937">
    <property type="entry name" value="HTH_MERR_2"/>
    <property type="match status" value="1"/>
</dbReference>
<dbReference type="SMART" id="SM00422">
    <property type="entry name" value="HTH_MERR"/>
    <property type="match status" value="1"/>
</dbReference>
<protein>
    <submittedName>
        <fullName evidence="3">MerR family transcriptional regulator</fullName>
    </submittedName>
</protein>
<evidence type="ECO:0000313" key="3">
    <source>
        <dbReference type="EMBL" id="MEJ8280837.1"/>
    </source>
</evidence>
<dbReference type="EMBL" id="JBBJUP010000015">
    <property type="protein sequence ID" value="MEJ8280837.1"/>
    <property type="molecule type" value="Genomic_DNA"/>
</dbReference>
<dbReference type="PRINTS" id="PR00040">
    <property type="entry name" value="HTHMERR"/>
</dbReference>
<dbReference type="InterPro" id="IPR000551">
    <property type="entry name" value="MerR-type_HTH_dom"/>
</dbReference>
<comment type="caution">
    <text evidence="3">The sequence shown here is derived from an EMBL/GenBank/DDBJ whole genome shotgun (WGS) entry which is preliminary data.</text>
</comment>
<feature type="domain" description="HTH merR-type" evidence="2">
    <location>
        <begin position="1"/>
        <end position="71"/>
    </location>
</feature>
<dbReference type="Pfam" id="PF13411">
    <property type="entry name" value="MerR_1"/>
    <property type="match status" value="1"/>
</dbReference>
<dbReference type="PANTHER" id="PTHR30204">
    <property type="entry name" value="REDOX-CYCLING DRUG-SENSING TRANSCRIPTIONAL ACTIVATOR SOXR"/>
    <property type="match status" value="1"/>
</dbReference>
<dbReference type="Gene3D" id="1.10.1660.10">
    <property type="match status" value="1"/>
</dbReference>